<dbReference type="Gene3D" id="3.30.1520.10">
    <property type="entry name" value="Phox-like domain"/>
    <property type="match status" value="1"/>
</dbReference>
<gene>
    <name evidence="3" type="ORF">PCOR1329_LOCUS84473</name>
</gene>
<dbReference type="InterPro" id="IPR051130">
    <property type="entry name" value="Mito_struct-func_regulator"/>
</dbReference>
<evidence type="ECO:0000313" key="3">
    <source>
        <dbReference type="EMBL" id="CAK0910249.1"/>
    </source>
</evidence>
<dbReference type="SUPFAM" id="SSF56112">
    <property type="entry name" value="Protein kinase-like (PK-like)"/>
    <property type="match status" value="1"/>
</dbReference>
<dbReference type="InterPro" id="IPR036871">
    <property type="entry name" value="PX_dom_sf"/>
</dbReference>
<name>A0ABN9YFZ4_9DINO</name>
<dbReference type="SUPFAM" id="SSF64268">
    <property type="entry name" value="PX domain"/>
    <property type="match status" value="1"/>
</dbReference>
<dbReference type="InterPro" id="IPR011009">
    <property type="entry name" value="Kinase-like_dom_sf"/>
</dbReference>
<dbReference type="Proteomes" id="UP001189429">
    <property type="component" value="Unassembled WGS sequence"/>
</dbReference>
<protein>
    <recommendedName>
        <fullName evidence="2">PX domain-containing protein</fullName>
    </recommendedName>
</protein>
<dbReference type="SUPFAM" id="SSF55718">
    <property type="entry name" value="SCP-like"/>
    <property type="match status" value="1"/>
</dbReference>
<sequence>LQPASFRLGCLRVPPVFQKEAALLGPLWRASARSRDGDGAPQAPSAAHKRHRRRAGGCVGRVCPRGGAQAHEIRARERLRQRDQHPARAGRVPEDGDRVLVLDLRGGQAPEQAVRRAAAQDPGAAVSLRLSMDTARALAAGRLGPAKAFALRKVTIEKGDVALLTRIARDLAAVVEPAGGVTPSVSVAVVGSGVDWDGGGRYGVYTIQVTEGAASWMVRRRWRQLRAAHQALVASHGAGAPGGAAIPALPRSSLPLWASASAALLRRRPALIEQWLSSVLRALPCSPEAGLGPPALLALLGAGTGTGGCSAPAEALRRDLVQCGDGEAPQGHGEGLMALRLHSRLEVQAAAVETLVVGVAHMRALAGGCAVALAVALLSQLAAPPGDAPASAEDPGLLVQPPLLIQCASAAVLLLAVAWLLRASAPGALAARAGLLLRYLRVCVLFARVVVSYNVTKYLARWFFPSSKQALWDSFNEWLGGMLYRHLMRLGGYWLKVGQYMASRSDFVPDPIINQLSRMLDRNPARPLSETLDTLMEVWGASATSIIHSLISDPVSVGTIAQVHIGWLWCDGADKRPLKVAIKVQHQDIAPILRQDLRQSFVLAIVLRWLEPTMDFMPLLNELNAEHLKELDFRQEAQNLVDVRSNLARSRIPVIVPGVISSLTSEKVLVMEFCQGDSVKDAVGLTRKGIDLEQLVLRICELWAHQMFYDGVFNGDAHAGNILVQNHPTFGATPVLLDFGLCKRLSSIEQLGMCQLVHALEEFDGDLIMQSLQNLGFVFQSDEVEPTEVFRDMMFFFRSSEGDAESSRAKVREKVDEDMRRGEIYSKDAKQHVKQGKKAPLEALPGVIVFVFRTIEMLQGLCTRLGVSVPFMRPMALHARQFLLASARGAEAAARPPRPAAALLPQQSCVPRPPAASLQDRALALLHALAETGE</sequence>
<feature type="non-terminal residue" evidence="3">
    <location>
        <position position="1"/>
    </location>
</feature>
<dbReference type="Pfam" id="PF03109">
    <property type="entry name" value="ABC1"/>
    <property type="match status" value="1"/>
</dbReference>
<dbReference type="Gene3D" id="1.10.510.10">
    <property type="entry name" value="Transferase(Phosphotransferase) domain 1"/>
    <property type="match status" value="1"/>
</dbReference>
<feature type="region of interest" description="Disordered" evidence="1">
    <location>
        <begin position="32"/>
        <end position="59"/>
    </location>
</feature>
<dbReference type="InterPro" id="IPR001683">
    <property type="entry name" value="PX_dom"/>
</dbReference>
<dbReference type="CDD" id="cd05121">
    <property type="entry name" value="ABC1_ADCK3-like"/>
    <property type="match status" value="1"/>
</dbReference>
<dbReference type="InterPro" id="IPR004147">
    <property type="entry name" value="ABC1_dom"/>
</dbReference>
<keyword evidence="4" id="KW-1185">Reference proteome</keyword>
<feature type="non-terminal residue" evidence="3">
    <location>
        <position position="934"/>
    </location>
</feature>
<evidence type="ECO:0000313" key="4">
    <source>
        <dbReference type="Proteomes" id="UP001189429"/>
    </source>
</evidence>
<feature type="domain" description="PX" evidence="2">
    <location>
        <begin position="183"/>
        <end position="307"/>
    </location>
</feature>
<evidence type="ECO:0000256" key="1">
    <source>
        <dbReference type="SAM" id="MobiDB-lite"/>
    </source>
</evidence>
<dbReference type="EMBL" id="CAUYUJ010022357">
    <property type="protein sequence ID" value="CAK0910249.1"/>
    <property type="molecule type" value="Genomic_DNA"/>
</dbReference>
<dbReference type="PANTHER" id="PTHR43173:SF3">
    <property type="entry name" value="ABC1 FAMILY PROTEIN"/>
    <property type="match status" value="1"/>
</dbReference>
<dbReference type="InterPro" id="IPR036527">
    <property type="entry name" value="SCP2_sterol-bd_dom_sf"/>
</dbReference>
<accession>A0ABN9YFZ4</accession>
<evidence type="ECO:0000259" key="2">
    <source>
        <dbReference type="PROSITE" id="PS50195"/>
    </source>
</evidence>
<organism evidence="3 4">
    <name type="scientific">Prorocentrum cordatum</name>
    <dbReference type="NCBI Taxonomy" id="2364126"/>
    <lineage>
        <taxon>Eukaryota</taxon>
        <taxon>Sar</taxon>
        <taxon>Alveolata</taxon>
        <taxon>Dinophyceae</taxon>
        <taxon>Prorocentrales</taxon>
        <taxon>Prorocentraceae</taxon>
        <taxon>Prorocentrum</taxon>
    </lineage>
</organism>
<reference evidence="3" key="1">
    <citation type="submission" date="2023-10" db="EMBL/GenBank/DDBJ databases">
        <authorList>
            <person name="Chen Y."/>
            <person name="Shah S."/>
            <person name="Dougan E. K."/>
            <person name="Thang M."/>
            <person name="Chan C."/>
        </authorList>
    </citation>
    <scope>NUCLEOTIDE SEQUENCE [LARGE SCALE GENOMIC DNA]</scope>
</reference>
<dbReference type="Gene3D" id="3.30.1050.10">
    <property type="entry name" value="SCP2 sterol-binding domain"/>
    <property type="match status" value="1"/>
</dbReference>
<dbReference type="PROSITE" id="PS50195">
    <property type="entry name" value="PX"/>
    <property type="match status" value="1"/>
</dbReference>
<dbReference type="PANTHER" id="PTHR43173">
    <property type="entry name" value="ABC1 FAMILY PROTEIN"/>
    <property type="match status" value="1"/>
</dbReference>
<comment type="caution">
    <text evidence="3">The sequence shown here is derived from an EMBL/GenBank/DDBJ whole genome shotgun (WGS) entry which is preliminary data.</text>
</comment>
<proteinExistence type="predicted"/>